<dbReference type="PROSITE" id="PS50158">
    <property type="entry name" value="ZF_CCHC"/>
    <property type="match status" value="1"/>
</dbReference>
<dbReference type="FunFam" id="3.10.20.370:FF:000001">
    <property type="entry name" value="Retrovirus-related Pol polyprotein from transposon 17.6-like protein"/>
    <property type="match status" value="1"/>
</dbReference>
<keyword evidence="2" id="KW-0808">Transferase</keyword>
<dbReference type="Gene3D" id="3.30.70.270">
    <property type="match status" value="2"/>
</dbReference>
<evidence type="ECO:0000313" key="14">
    <source>
        <dbReference type="EMBL" id="KPJ18498.1"/>
    </source>
</evidence>
<dbReference type="InterPro" id="IPR050951">
    <property type="entry name" value="Retrovirus_Pol_polyprotein"/>
</dbReference>
<dbReference type="GO" id="GO:0003723">
    <property type="term" value="F:RNA binding"/>
    <property type="evidence" value="ECO:0007669"/>
    <property type="project" value="UniProtKB-KW"/>
</dbReference>
<dbReference type="InterPro" id="IPR043128">
    <property type="entry name" value="Rev_trsase/Diguanyl_cyclase"/>
</dbReference>
<keyword evidence="8" id="KW-0863">Zinc-finger</keyword>
<dbReference type="EC" id="2.7.7.49" evidence="1"/>
<dbReference type="PROSITE" id="PS50994">
    <property type="entry name" value="INTEGRASE"/>
    <property type="match status" value="1"/>
</dbReference>
<evidence type="ECO:0000256" key="6">
    <source>
        <dbReference type="ARBA" id="ARBA00022801"/>
    </source>
</evidence>
<accession>A0A0N0PDY0</accession>
<keyword evidence="7" id="KW-0695">RNA-directed DNA polymerase</keyword>
<dbReference type="InterPro" id="IPR001584">
    <property type="entry name" value="Integrase_cat-core"/>
</dbReference>
<keyword evidence="8" id="KW-0862">Zinc</keyword>
<dbReference type="InParanoid" id="A0A0N0PDY0"/>
<keyword evidence="5" id="KW-0255">Endonuclease</keyword>
<evidence type="ECO:0000256" key="8">
    <source>
        <dbReference type="PROSITE-ProRule" id="PRU00047"/>
    </source>
</evidence>
<dbReference type="GO" id="GO:0004190">
    <property type="term" value="F:aspartic-type endopeptidase activity"/>
    <property type="evidence" value="ECO:0007669"/>
    <property type="project" value="InterPro"/>
</dbReference>
<dbReference type="SUPFAM" id="SSF56672">
    <property type="entry name" value="DNA/RNA polymerases"/>
    <property type="match status" value="1"/>
</dbReference>
<dbReference type="GO" id="GO:0006508">
    <property type="term" value="P:proteolysis"/>
    <property type="evidence" value="ECO:0007669"/>
    <property type="project" value="InterPro"/>
</dbReference>
<organism evidence="14 15">
    <name type="scientific">Papilio machaon</name>
    <name type="common">Old World swallowtail butterfly</name>
    <dbReference type="NCBI Taxonomy" id="76193"/>
    <lineage>
        <taxon>Eukaryota</taxon>
        <taxon>Metazoa</taxon>
        <taxon>Ecdysozoa</taxon>
        <taxon>Arthropoda</taxon>
        <taxon>Hexapoda</taxon>
        <taxon>Insecta</taxon>
        <taxon>Pterygota</taxon>
        <taxon>Neoptera</taxon>
        <taxon>Endopterygota</taxon>
        <taxon>Lepidoptera</taxon>
        <taxon>Glossata</taxon>
        <taxon>Ditrysia</taxon>
        <taxon>Papilionoidea</taxon>
        <taxon>Papilionidae</taxon>
        <taxon>Papilioninae</taxon>
        <taxon>Papilio</taxon>
    </lineage>
</organism>
<gene>
    <name evidence="14" type="ORF">RR48_01687</name>
</gene>
<dbReference type="CDD" id="cd00303">
    <property type="entry name" value="retropepsin_like"/>
    <property type="match status" value="1"/>
</dbReference>
<dbReference type="Gene3D" id="4.10.60.10">
    <property type="entry name" value="Zinc finger, CCHC-type"/>
    <property type="match status" value="1"/>
</dbReference>
<dbReference type="InterPro" id="IPR041588">
    <property type="entry name" value="Integrase_H2C2"/>
</dbReference>
<evidence type="ECO:0000259" key="11">
    <source>
        <dbReference type="PROSITE" id="PS50175"/>
    </source>
</evidence>
<keyword evidence="3" id="KW-0548">Nucleotidyltransferase</keyword>
<dbReference type="STRING" id="76193.A0A0N0PDY0"/>
<dbReference type="PANTHER" id="PTHR37984">
    <property type="entry name" value="PROTEIN CBG26694"/>
    <property type="match status" value="1"/>
</dbReference>
<dbReference type="Gene3D" id="1.10.340.70">
    <property type="match status" value="1"/>
</dbReference>
<dbReference type="Pfam" id="PF17921">
    <property type="entry name" value="Integrase_H2C2"/>
    <property type="match status" value="1"/>
</dbReference>
<feature type="region of interest" description="Disordered" evidence="9">
    <location>
        <begin position="1122"/>
        <end position="1148"/>
    </location>
</feature>
<dbReference type="FunFam" id="1.10.340.70:FF:000003">
    <property type="entry name" value="Protein CBG25708"/>
    <property type="match status" value="1"/>
</dbReference>
<evidence type="ECO:0000256" key="4">
    <source>
        <dbReference type="ARBA" id="ARBA00022722"/>
    </source>
</evidence>
<dbReference type="CDD" id="cd09274">
    <property type="entry name" value="RNase_HI_RT_Ty3"/>
    <property type="match status" value="1"/>
</dbReference>
<dbReference type="Gene3D" id="3.10.10.10">
    <property type="entry name" value="HIV Type 1 Reverse Transcriptase, subunit A, domain 1"/>
    <property type="match status" value="1"/>
</dbReference>
<protein>
    <recommendedName>
        <fullName evidence="1">RNA-directed DNA polymerase</fullName>
        <ecNumber evidence="1">2.7.7.49</ecNumber>
    </recommendedName>
</protein>
<dbReference type="GO" id="GO:0004519">
    <property type="term" value="F:endonuclease activity"/>
    <property type="evidence" value="ECO:0007669"/>
    <property type="project" value="UniProtKB-KW"/>
</dbReference>
<feature type="compositionally biased region" description="Polar residues" evidence="9">
    <location>
        <begin position="1125"/>
        <end position="1134"/>
    </location>
</feature>
<evidence type="ECO:0000256" key="2">
    <source>
        <dbReference type="ARBA" id="ARBA00022679"/>
    </source>
</evidence>
<evidence type="ECO:0000256" key="7">
    <source>
        <dbReference type="ARBA" id="ARBA00022918"/>
    </source>
</evidence>
<dbReference type="GO" id="GO:0042575">
    <property type="term" value="C:DNA polymerase complex"/>
    <property type="evidence" value="ECO:0007669"/>
    <property type="project" value="UniProtKB-ARBA"/>
</dbReference>
<dbReference type="CDD" id="cd01647">
    <property type="entry name" value="RT_LTR"/>
    <property type="match status" value="1"/>
</dbReference>
<dbReference type="Gene3D" id="3.30.420.10">
    <property type="entry name" value="Ribonuclease H-like superfamily/Ribonuclease H"/>
    <property type="match status" value="1"/>
</dbReference>
<feature type="domain" description="Integrase catalytic" evidence="13">
    <location>
        <begin position="840"/>
        <end position="1001"/>
    </location>
</feature>
<dbReference type="InterPro" id="IPR001995">
    <property type="entry name" value="Peptidase_A2_cat"/>
</dbReference>
<dbReference type="PROSITE" id="PS50175">
    <property type="entry name" value="ASP_PROT_RETROV"/>
    <property type="match status" value="1"/>
</dbReference>
<evidence type="ECO:0000256" key="9">
    <source>
        <dbReference type="SAM" id="MobiDB-lite"/>
    </source>
</evidence>
<dbReference type="FunFam" id="3.30.420.10:FF:000063">
    <property type="entry name" value="Retrovirus-related Pol polyprotein from transposon 297-like Protein"/>
    <property type="match status" value="1"/>
</dbReference>
<dbReference type="Pfam" id="PF17917">
    <property type="entry name" value="RT_RNaseH"/>
    <property type="match status" value="1"/>
</dbReference>
<evidence type="ECO:0000256" key="3">
    <source>
        <dbReference type="ARBA" id="ARBA00022695"/>
    </source>
</evidence>
<dbReference type="GO" id="GO:0008270">
    <property type="term" value="F:zinc ion binding"/>
    <property type="evidence" value="ECO:0007669"/>
    <property type="project" value="UniProtKB-KW"/>
</dbReference>
<dbReference type="InterPro" id="IPR041373">
    <property type="entry name" value="RT_RNaseH"/>
</dbReference>
<evidence type="ECO:0000256" key="1">
    <source>
        <dbReference type="ARBA" id="ARBA00012493"/>
    </source>
</evidence>
<feature type="domain" description="Peptidase A2" evidence="11">
    <location>
        <begin position="148"/>
        <end position="223"/>
    </location>
</feature>
<dbReference type="InterPro" id="IPR001969">
    <property type="entry name" value="Aspartic_peptidase_AS"/>
</dbReference>
<keyword evidence="15" id="KW-1185">Reference proteome</keyword>
<name>A0A0N0PDY0_PAPMA</name>
<evidence type="ECO:0000256" key="5">
    <source>
        <dbReference type="ARBA" id="ARBA00022759"/>
    </source>
</evidence>
<keyword evidence="6" id="KW-0378">Hydrolase</keyword>
<feature type="domain" description="CCHC-type" evidence="10">
    <location>
        <begin position="106"/>
        <end position="122"/>
    </location>
</feature>
<keyword evidence="8" id="KW-0479">Metal-binding</keyword>
<dbReference type="InterPro" id="IPR021109">
    <property type="entry name" value="Peptidase_aspartic_dom_sf"/>
</dbReference>
<evidence type="ECO:0000313" key="15">
    <source>
        <dbReference type="Proteomes" id="UP000053240"/>
    </source>
</evidence>
<dbReference type="Proteomes" id="UP000053240">
    <property type="component" value="Unassembled WGS sequence"/>
</dbReference>
<proteinExistence type="predicted"/>
<dbReference type="SUPFAM" id="SSF50630">
    <property type="entry name" value="Acid proteases"/>
    <property type="match status" value="1"/>
</dbReference>
<evidence type="ECO:0000259" key="12">
    <source>
        <dbReference type="PROSITE" id="PS50878"/>
    </source>
</evidence>
<dbReference type="PANTHER" id="PTHR37984:SF9">
    <property type="entry name" value="INTEGRASE CATALYTIC DOMAIN-CONTAINING PROTEIN"/>
    <property type="match status" value="1"/>
</dbReference>
<dbReference type="AlphaFoldDB" id="A0A0N0PDY0"/>
<dbReference type="Gene3D" id="3.10.20.370">
    <property type="match status" value="1"/>
</dbReference>
<feature type="domain" description="Reverse transcriptase" evidence="12">
    <location>
        <begin position="300"/>
        <end position="477"/>
    </location>
</feature>
<dbReference type="InterPro" id="IPR000477">
    <property type="entry name" value="RT_dom"/>
</dbReference>
<dbReference type="Gene3D" id="2.40.70.10">
    <property type="entry name" value="Acid Proteases"/>
    <property type="match status" value="1"/>
</dbReference>
<dbReference type="InterPro" id="IPR012337">
    <property type="entry name" value="RNaseH-like_sf"/>
</dbReference>
<dbReference type="PROSITE" id="PS00141">
    <property type="entry name" value="ASP_PROTEASE"/>
    <property type="match status" value="1"/>
</dbReference>
<dbReference type="GO" id="GO:0003964">
    <property type="term" value="F:RNA-directed DNA polymerase activity"/>
    <property type="evidence" value="ECO:0007669"/>
    <property type="project" value="UniProtKB-KW"/>
</dbReference>
<dbReference type="Pfam" id="PF00078">
    <property type="entry name" value="RVT_1"/>
    <property type="match status" value="1"/>
</dbReference>
<dbReference type="PROSITE" id="PS50878">
    <property type="entry name" value="RT_POL"/>
    <property type="match status" value="1"/>
</dbReference>
<dbReference type="EMBL" id="KQ459998">
    <property type="protein sequence ID" value="KPJ18498.1"/>
    <property type="molecule type" value="Genomic_DNA"/>
</dbReference>
<dbReference type="GO" id="GO:0015074">
    <property type="term" value="P:DNA integration"/>
    <property type="evidence" value="ECO:0007669"/>
    <property type="project" value="UniProtKB-KW"/>
</dbReference>
<evidence type="ECO:0000259" key="10">
    <source>
        <dbReference type="PROSITE" id="PS50158"/>
    </source>
</evidence>
<dbReference type="FunFam" id="3.30.70.270:FF:000020">
    <property type="entry name" value="Transposon Tf2-6 polyprotein-like Protein"/>
    <property type="match status" value="1"/>
</dbReference>
<keyword evidence="4" id="KW-0540">Nuclease</keyword>
<sequence>MIDRKTSEKLQLLPTLNLDEAYKMAWQAEEQAKETKIMWNQEEILNVNKLGKRLVADQSYQSRELCKGGTMGRSIPLREESKNRQCWWCGRPEIHGKEKCPASKERCFKCMRQGHFARCCRERKINFMDNEEFKLEVNLECEDFKTKVKFLVDTGADVVAIPKKLLDNGCKIFTCSETIRGPDGSPLDVEGFIWIQLSYKDRIYKGKAFIINNLQIPILGKPAISKMNILRLCNLAEVCNSDIDIEKEFPNIFNNLGVFQDTFTIKLISNPVPYVQSSPRVVPLPLLDKVKEELSRLVSLGVIVPVEEPTMFVSPIVVVPKGENGVRICGDYTQVNKNIIRPIFPIHKVENTLGRLKGAKLFSKIDATSGFFQIKLCEESRKLTTILTPFGRYMYNRLPMGLNCAPEYFSMKFSNLFHDLEGVVIHVDDILLYSKDRESHIKLLREVLKRLSKEGLTINKEKCKFLVEEVTYLGHVINSKGISVDPKRIESIVEFRVPSNKKELMQFLGLVNYVGRFIPDKSTLLEPLYGLLKQGNAFVWDRCQQQSFEKVKYLISRAPTLCHFDPKSKLIISADSSSYGLGAVLLQEDDTGKRDVVSYASRTLNQTEKNYAQIEKECLALAWAVNRFRDFIIGIEILLETDHKPLLQILHTKPIDDLTPRLLRFRLQLMRYKYQVIYVPGKKLVVADALSRAPLKDTEVEAELNIKYISSIGWVDSKLKIIKEEQSKCKICSQLKEYTVGGWPDQNKIAEELLHYYPYRYNFSVQEEFLLFNTRLVIPTSLQKSILGDIHAGHLGITKCRERAKQSVWWLGLSSQIKVVVENCPQCIQERSNKREPLIVEEVPNRAWQKVGMDLFKNKNMWYLVIIDYFSRYFELFELKDLTENSIIKHCKETFSRFGVPEIVRTDNGTQFKGKFKQFSEVYNFNHVTSSPYFAQSNGCAEAGVKIAKNLLNKNADMYLALLVYRNTPNETGFSPSELMFNRKMREILPMYPGNLNNKVEIDNNLFRDQRNCNKGKTADNYNKRHRVIKLNDLNVGDNVWVIDLRKYGLIVRKAKEPRSYFVAIDGVQYRRNRWHLIPAPFKNNKENNTYGRDIFEHFQHKDQKCNNNCVPGVNEDVVERTELSDNNDTNSETAEFETPEIQSQSFKLPDRKRTKPKWLEDYVCDYIQV</sequence>
<dbReference type="InterPro" id="IPR036397">
    <property type="entry name" value="RNaseH_sf"/>
</dbReference>
<dbReference type="SUPFAM" id="SSF53098">
    <property type="entry name" value="Ribonuclease H-like"/>
    <property type="match status" value="1"/>
</dbReference>
<evidence type="ECO:0000259" key="13">
    <source>
        <dbReference type="PROSITE" id="PS50994"/>
    </source>
</evidence>
<dbReference type="InterPro" id="IPR043502">
    <property type="entry name" value="DNA/RNA_pol_sf"/>
</dbReference>
<dbReference type="InterPro" id="IPR001878">
    <property type="entry name" value="Znf_CCHC"/>
</dbReference>
<reference evidence="14 15" key="1">
    <citation type="journal article" date="2015" name="Nat. Commun.">
        <title>Outbred genome sequencing and CRISPR/Cas9 gene editing in butterflies.</title>
        <authorList>
            <person name="Li X."/>
            <person name="Fan D."/>
            <person name="Zhang W."/>
            <person name="Liu G."/>
            <person name="Zhang L."/>
            <person name="Zhao L."/>
            <person name="Fang X."/>
            <person name="Chen L."/>
            <person name="Dong Y."/>
            <person name="Chen Y."/>
            <person name="Ding Y."/>
            <person name="Zhao R."/>
            <person name="Feng M."/>
            <person name="Zhu Y."/>
            <person name="Feng Y."/>
            <person name="Jiang X."/>
            <person name="Zhu D."/>
            <person name="Xiang H."/>
            <person name="Feng X."/>
            <person name="Li S."/>
            <person name="Wang J."/>
            <person name="Zhang G."/>
            <person name="Kronforst M.R."/>
            <person name="Wang W."/>
        </authorList>
    </citation>
    <scope>NUCLEOTIDE SEQUENCE [LARGE SCALE GENOMIC DNA]</scope>
    <source>
        <strain evidence="14">Ya'a_city_454_Pm</strain>
        <tissue evidence="14">Whole body</tissue>
    </source>
</reference>
<dbReference type="Pfam" id="PF00665">
    <property type="entry name" value="rve"/>
    <property type="match status" value="1"/>
</dbReference>